<dbReference type="Gene3D" id="3.40.50.2300">
    <property type="match status" value="1"/>
</dbReference>
<evidence type="ECO:0000256" key="1">
    <source>
        <dbReference type="ARBA" id="ARBA00022553"/>
    </source>
</evidence>
<name>A0A2U2IYP2_9SPHN</name>
<feature type="modified residue" description="4-aspartylphosphate" evidence="2">
    <location>
        <position position="56"/>
    </location>
</feature>
<dbReference type="PANTHER" id="PTHR44591">
    <property type="entry name" value="STRESS RESPONSE REGULATOR PROTEIN 1"/>
    <property type="match status" value="1"/>
</dbReference>
<organism evidence="4 5">
    <name type="scientific">Allosphingosinicella humi</name>
    <dbReference type="NCBI Taxonomy" id="2068657"/>
    <lineage>
        <taxon>Bacteria</taxon>
        <taxon>Pseudomonadati</taxon>
        <taxon>Pseudomonadota</taxon>
        <taxon>Alphaproteobacteria</taxon>
        <taxon>Sphingomonadales</taxon>
        <taxon>Sphingomonadaceae</taxon>
        <taxon>Allosphingosinicella</taxon>
    </lineage>
</organism>
<reference evidence="4 5" key="1">
    <citation type="submission" date="2018-05" db="EMBL/GenBank/DDBJ databases">
        <title>Genome of Sphingosinicella humi QZX222.</title>
        <authorList>
            <person name="Qiao Z."/>
            <person name="Wang G."/>
        </authorList>
    </citation>
    <scope>NUCLEOTIDE SEQUENCE [LARGE SCALE GENOMIC DNA]</scope>
    <source>
        <strain evidence="4 5">QZX222</strain>
    </source>
</reference>
<dbReference type="PANTHER" id="PTHR44591:SF24">
    <property type="entry name" value="PROTEIN-GLUTAMATE METHYLESTERASE_PROTEIN-GLUTAMINE GLUTAMINASE 1"/>
    <property type="match status" value="1"/>
</dbReference>
<feature type="domain" description="Response regulatory" evidence="3">
    <location>
        <begin position="6"/>
        <end position="117"/>
    </location>
</feature>
<dbReference type="AlphaFoldDB" id="A0A2U2IYP2"/>
<accession>A0A2U2IYP2</accession>
<protein>
    <submittedName>
        <fullName evidence="4">Transcriptional regulator</fullName>
    </submittedName>
</protein>
<dbReference type="OrthoDB" id="582170at2"/>
<keyword evidence="1 2" id="KW-0597">Phosphoprotein</keyword>
<comment type="caution">
    <text evidence="4">The sequence shown here is derived from an EMBL/GenBank/DDBJ whole genome shotgun (WGS) entry which is preliminary data.</text>
</comment>
<sequence>MSESRSILVIEDEPLIAMMLEDFLDTLGHKVIDTVETVDAALERIDRGGFDVAIVDIHLKDGEKVWPVADRLAAVGCPFILATGGHVEPPPAEYASVPVLAKPYTIDAIPPALTAACGG</sequence>
<evidence type="ECO:0000256" key="2">
    <source>
        <dbReference type="PROSITE-ProRule" id="PRU00169"/>
    </source>
</evidence>
<dbReference type="Pfam" id="PF00072">
    <property type="entry name" value="Response_reg"/>
    <property type="match status" value="1"/>
</dbReference>
<dbReference type="InterPro" id="IPR050595">
    <property type="entry name" value="Bact_response_regulator"/>
</dbReference>
<evidence type="ECO:0000313" key="4">
    <source>
        <dbReference type="EMBL" id="PWG01188.1"/>
    </source>
</evidence>
<proteinExistence type="predicted"/>
<dbReference type="SUPFAM" id="SSF52172">
    <property type="entry name" value="CheY-like"/>
    <property type="match status" value="1"/>
</dbReference>
<dbReference type="SMART" id="SM00448">
    <property type="entry name" value="REC"/>
    <property type="match status" value="1"/>
</dbReference>
<dbReference type="EMBL" id="QFFF01000002">
    <property type="protein sequence ID" value="PWG01188.1"/>
    <property type="molecule type" value="Genomic_DNA"/>
</dbReference>
<dbReference type="InterPro" id="IPR011006">
    <property type="entry name" value="CheY-like_superfamily"/>
</dbReference>
<dbReference type="RefSeq" id="WP_109272250.1">
    <property type="nucleotide sequence ID" value="NZ_QFFF01000002.1"/>
</dbReference>
<evidence type="ECO:0000313" key="5">
    <source>
        <dbReference type="Proteomes" id="UP000245916"/>
    </source>
</evidence>
<dbReference type="Proteomes" id="UP000245916">
    <property type="component" value="Unassembled WGS sequence"/>
</dbReference>
<evidence type="ECO:0000259" key="3">
    <source>
        <dbReference type="PROSITE" id="PS50110"/>
    </source>
</evidence>
<gene>
    <name evidence="4" type="ORF">DF286_13680</name>
</gene>
<dbReference type="PROSITE" id="PS50110">
    <property type="entry name" value="RESPONSE_REGULATORY"/>
    <property type="match status" value="1"/>
</dbReference>
<keyword evidence="5" id="KW-1185">Reference proteome</keyword>
<dbReference type="GO" id="GO:0000160">
    <property type="term" value="P:phosphorelay signal transduction system"/>
    <property type="evidence" value="ECO:0007669"/>
    <property type="project" value="InterPro"/>
</dbReference>
<dbReference type="InterPro" id="IPR001789">
    <property type="entry name" value="Sig_transdc_resp-reg_receiver"/>
</dbReference>